<proteinExistence type="predicted"/>
<evidence type="ECO:0000313" key="2">
    <source>
        <dbReference type="EMBL" id="HFZ08792.1"/>
    </source>
</evidence>
<feature type="transmembrane region" description="Helical" evidence="1">
    <location>
        <begin position="6"/>
        <end position="27"/>
    </location>
</feature>
<name>A0A7V3J9F7_UNCC3</name>
<dbReference type="AlphaFoldDB" id="A0A7V3J9F7"/>
<feature type="transmembrane region" description="Helical" evidence="1">
    <location>
        <begin position="48"/>
        <end position="69"/>
    </location>
</feature>
<comment type="caution">
    <text evidence="2">The sequence shown here is derived from an EMBL/GenBank/DDBJ whole genome shotgun (WGS) entry which is preliminary data.</text>
</comment>
<dbReference type="EMBL" id="DTGG01000052">
    <property type="protein sequence ID" value="HFZ08792.1"/>
    <property type="molecule type" value="Genomic_DNA"/>
</dbReference>
<sequence>MAKYMLQTIESIVWLAALILGIWYMVNKKKNIPDGQQTLEPLSGKEKLLVFVLCLVNPLILGAVFYYGWKKKLPQQAKTANYLSFAAFAIFLVIFFGRGYLALKKVGIENVKNLANTVQQAKDINTQAKAIFNSPTAQDAADIQAIKDKIVIGYSKAEQWQPDAKFYSFRRLYTIPAEFPDQLLKDIDSFYYESKNTRDDYELLFDRKSSNVLRTDINSNRLPVYVERFADVSTIKVSPDQALKMAMLSPAFQQYKQNNPDCITQVILNEASGSMDVSKYWTVTLFKNFGYTITDTNSVTAYININTGELISPEAVNTLQQLKSANDKLK</sequence>
<protein>
    <submittedName>
        <fullName evidence="2">Uncharacterized protein</fullName>
    </submittedName>
</protein>
<feature type="transmembrane region" description="Helical" evidence="1">
    <location>
        <begin position="81"/>
        <end position="103"/>
    </location>
</feature>
<gene>
    <name evidence="2" type="ORF">ENV41_01500</name>
</gene>
<evidence type="ECO:0000256" key="1">
    <source>
        <dbReference type="SAM" id="Phobius"/>
    </source>
</evidence>
<accession>A0A7V3J9F7</accession>
<keyword evidence="1" id="KW-1133">Transmembrane helix</keyword>
<reference evidence="2" key="1">
    <citation type="journal article" date="2020" name="mSystems">
        <title>Genome- and Community-Level Interaction Insights into Carbon Utilization and Element Cycling Functions of Hydrothermarchaeota in Hydrothermal Sediment.</title>
        <authorList>
            <person name="Zhou Z."/>
            <person name="Liu Y."/>
            <person name="Xu W."/>
            <person name="Pan J."/>
            <person name="Luo Z.H."/>
            <person name="Li M."/>
        </authorList>
    </citation>
    <scope>NUCLEOTIDE SEQUENCE [LARGE SCALE GENOMIC DNA]</scope>
    <source>
        <strain evidence="2">SpSt-757</strain>
    </source>
</reference>
<keyword evidence="1" id="KW-0812">Transmembrane</keyword>
<organism evidence="2">
    <name type="scientific">candidate division CPR3 bacterium</name>
    <dbReference type="NCBI Taxonomy" id="2268181"/>
    <lineage>
        <taxon>Bacteria</taxon>
        <taxon>Bacteria division CPR3</taxon>
    </lineage>
</organism>
<keyword evidence="1" id="KW-0472">Membrane</keyword>